<dbReference type="EMBL" id="JADXDR010000023">
    <property type="protein sequence ID" value="KAI7844827.1"/>
    <property type="molecule type" value="Genomic_DNA"/>
</dbReference>
<evidence type="ECO:0000313" key="6">
    <source>
        <dbReference type="EMBL" id="KAI7844827.1"/>
    </source>
</evidence>
<dbReference type="Gene3D" id="3.40.630.10">
    <property type="entry name" value="Zn peptidases"/>
    <property type="match status" value="1"/>
</dbReference>
<evidence type="ECO:0000313" key="7">
    <source>
        <dbReference type="Proteomes" id="UP001205105"/>
    </source>
</evidence>
<dbReference type="Pfam" id="PF07687">
    <property type="entry name" value="M20_dimer"/>
    <property type="match status" value="1"/>
</dbReference>
<dbReference type="FunFam" id="3.30.70.360:FF:000001">
    <property type="entry name" value="N-acetyldiaminopimelate deacetylase"/>
    <property type="match status" value="1"/>
</dbReference>
<dbReference type="InterPro" id="IPR017439">
    <property type="entry name" value="Amidohydrolase"/>
</dbReference>
<feature type="binding site" evidence="3">
    <location>
        <position position="157"/>
    </location>
    <ligand>
        <name>Mn(2+)</name>
        <dbReference type="ChEBI" id="CHEBI:29035"/>
        <label>2</label>
    </ligand>
</feature>
<feature type="chain" id="PRO_5042056280" description="Peptidase M20 dimerisation domain-containing protein" evidence="4">
    <location>
        <begin position="24"/>
        <end position="426"/>
    </location>
</feature>
<dbReference type="InterPro" id="IPR011650">
    <property type="entry name" value="Peptidase_M20_dimer"/>
</dbReference>
<name>A0AAD5DWA8_9CHLO</name>
<dbReference type="NCBIfam" id="TIGR01891">
    <property type="entry name" value="amidohydrolases"/>
    <property type="match status" value="1"/>
</dbReference>
<keyword evidence="7" id="KW-1185">Reference proteome</keyword>
<dbReference type="GO" id="GO:0046872">
    <property type="term" value="F:metal ion binding"/>
    <property type="evidence" value="ECO:0007669"/>
    <property type="project" value="UniProtKB-KW"/>
</dbReference>
<dbReference type="GO" id="GO:0016787">
    <property type="term" value="F:hydrolase activity"/>
    <property type="evidence" value="ECO:0007669"/>
    <property type="project" value="UniProtKB-KW"/>
</dbReference>
<dbReference type="InterPro" id="IPR036264">
    <property type="entry name" value="Bact_exopeptidase_dim_dom"/>
</dbReference>
<reference evidence="6" key="1">
    <citation type="submission" date="2020-11" db="EMBL/GenBank/DDBJ databases">
        <title>Chlorella ohadii genome sequencing and assembly.</title>
        <authorList>
            <person name="Murik O."/>
            <person name="Treves H."/>
            <person name="Kedem I."/>
            <person name="Shotland Y."/>
            <person name="Kaplan A."/>
        </authorList>
    </citation>
    <scope>NUCLEOTIDE SEQUENCE</scope>
    <source>
        <strain evidence="6">1</strain>
    </source>
</reference>
<dbReference type="PANTHER" id="PTHR11014">
    <property type="entry name" value="PEPTIDASE M20 FAMILY MEMBER"/>
    <property type="match status" value="1"/>
</dbReference>
<dbReference type="PIRSF" id="PIRSF005962">
    <property type="entry name" value="Pept_M20D_amidohydro"/>
    <property type="match status" value="1"/>
</dbReference>
<feature type="domain" description="Peptidase M20 dimerisation" evidence="5">
    <location>
        <begin position="201"/>
        <end position="299"/>
    </location>
</feature>
<organism evidence="6 7">
    <name type="scientific">Chlorella ohadii</name>
    <dbReference type="NCBI Taxonomy" id="2649997"/>
    <lineage>
        <taxon>Eukaryota</taxon>
        <taxon>Viridiplantae</taxon>
        <taxon>Chlorophyta</taxon>
        <taxon>core chlorophytes</taxon>
        <taxon>Trebouxiophyceae</taxon>
        <taxon>Chlorellales</taxon>
        <taxon>Chlorellaceae</taxon>
        <taxon>Chlorella clade</taxon>
        <taxon>Chlorella</taxon>
    </lineage>
</organism>
<evidence type="ECO:0000256" key="2">
    <source>
        <dbReference type="ARBA" id="ARBA00022801"/>
    </source>
</evidence>
<keyword evidence="3" id="KW-0464">Manganese</keyword>
<sequence>MCCWGRLAAALLLTTLAIAPAASLPPEVDQQDVDWVVGLRRQLHANPELSFEEVETSQLIRKTLDELGIRYRAPVARTGVVAEIGSGEPIVALRADTDALPILEDSGLPFASNRSGVMHACGHDAHTAALLLAAKRLKAVEGSLRGTVRLLFQPAEEGKGGAKVMIEEGALDGVSAAFGLHVMPFAPTGIVALRAGPTFAGSDRFNITIHGVGGHAAAPHTTKDPVLAASMAVVALQPLLSRETDPLQSGVVTVSRFNTGVGAPNIIPQSVNLLGTIRAIDHELFGRLRQRVTDVFTSTAAMYGCNATIEWSPVPYPPLITDKRAVELAMAAAAKVVGAASAVKMPQPFMGAEDFAFMAARVPAAFAMLGIRNETVGSVHGLHSPQFRMDEAALPIGAALHVQFALDFLERGGLDGKGGSAARDEL</sequence>
<dbReference type="SUPFAM" id="SSF53187">
    <property type="entry name" value="Zn-dependent exopeptidases"/>
    <property type="match status" value="1"/>
</dbReference>
<comment type="cofactor">
    <cofactor evidence="3">
        <name>Mn(2+)</name>
        <dbReference type="ChEBI" id="CHEBI:29035"/>
    </cofactor>
    <text evidence="3">The Mn(2+) ion enhances activity.</text>
</comment>
<keyword evidence="3" id="KW-0479">Metal-binding</keyword>
<dbReference type="Pfam" id="PF01546">
    <property type="entry name" value="Peptidase_M20"/>
    <property type="match status" value="1"/>
</dbReference>
<proteinExistence type="inferred from homology"/>
<comment type="similarity">
    <text evidence="1">Belongs to the peptidase M20 family.</text>
</comment>
<dbReference type="SUPFAM" id="SSF55031">
    <property type="entry name" value="Bacterial exopeptidase dimerisation domain"/>
    <property type="match status" value="1"/>
</dbReference>
<feature type="binding site" evidence="3">
    <location>
        <position position="181"/>
    </location>
    <ligand>
        <name>Mn(2+)</name>
        <dbReference type="ChEBI" id="CHEBI:29035"/>
        <label>2</label>
    </ligand>
</feature>
<evidence type="ECO:0000259" key="5">
    <source>
        <dbReference type="Pfam" id="PF07687"/>
    </source>
</evidence>
<comment type="caution">
    <text evidence="6">The sequence shown here is derived from an EMBL/GenBank/DDBJ whole genome shotgun (WGS) entry which is preliminary data.</text>
</comment>
<feature type="binding site" evidence="3">
    <location>
        <position position="383"/>
    </location>
    <ligand>
        <name>Mn(2+)</name>
        <dbReference type="ChEBI" id="CHEBI:29035"/>
        <label>2</label>
    </ligand>
</feature>
<dbReference type="InterPro" id="IPR002933">
    <property type="entry name" value="Peptidase_M20"/>
</dbReference>
<feature type="binding site" evidence="3">
    <location>
        <position position="121"/>
    </location>
    <ligand>
        <name>Mn(2+)</name>
        <dbReference type="ChEBI" id="CHEBI:29035"/>
        <label>2</label>
    </ligand>
</feature>
<dbReference type="Gene3D" id="3.30.70.360">
    <property type="match status" value="1"/>
</dbReference>
<keyword evidence="2" id="KW-0378">Hydrolase</keyword>
<evidence type="ECO:0000256" key="4">
    <source>
        <dbReference type="SAM" id="SignalP"/>
    </source>
</evidence>
<protein>
    <recommendedName>
        <fullName evidence="5">Peptidase M20 dimerisation domain-containing protein</fullName>
    </recommendedName>
</protein>
<accession>A0AAD5DWA8</accession>
<gene>
    <name evidence="6" type="ORF">COHA_001481</name>
</gene>
<evidence type="ECO:0000256" key="3">
    <source>
        <dbReference type="PIRSR" id="PIRSR005962-1"/>
    </source>
</evidence>
<feature type="binding site" evidence="3">
    <location>
        <position position="123"/>
    </location>
    <ligand>
        <name>Mn(2+)</name>
        <dbReference type="ChEBI" id="CHEBI:29035"/>
        <label>2</label>
    </ligand>
</feature>
<dbReference type="PANTHER" id="PTHR11014:SF63">
    <property type="entry name" value="METALLOPEPTIDASE, PUTATIVE (AFU_ORTHOLOGUE AFUA_6G09600)-RELATED"/>
    <property type="match status" value="1"/>
</dbReference>
<dbReference type="AlphaFoldDB" id="A0AAD5DWA8"/>
<evidence type="ECO:0000256" key="1">
    <source>
        <dbReference type="ARBA" id="ARBA00006153"/>
    </source>
</evidence>
<keyword evidence="4" id="KW-0732">Signal</keyword>
<feature type="signal peptide" evidence="4">
    <location>
        <begin position="1"/>
        <end position="23"/>
    </location>
</feature>
<dbReference type="Proteomes" id="UP001205105">
    <property type="component" value="Unassembled WGS sequence"/>
</dbReference>